<evidence type="ECO:0008006" key="5">
    <source>
        <dbReference type="Google" id="ProtNLM"/>
    </source>
</evidence>
<evidence type="ECO:0000256" key="2">
    <source>
        <dbReference type="SAM" id="SignalP"/>
    </source>
</evidence>
<dbReference type="Proteomes" id="UP000442714">
    <property type="component" value="Unassembled WGS sequence"/>
</dbReference>
<dbReference type="PROSITE" id="PS51257">
    <property type="entry name" value="PROKAR_LIPOPROTEIN"/>
    <property type="match status" value="1"/>
</dbReference>
<accession>A0A844ZSS2</accession>
<dbReference type="OrthoDB" id="7063485at2"/>
<protein>
    <recommendedName>
        <fullName evidence="5">Lipoprotein</fullName>
    </recommendedName>
</protein>
<sequence>MNAHTTRSFRFLTATAAALALAACSDEPDKDATELESATTEGEADALAAALPVGDFMDLKLGAKIVGPQGPEVTGTLDSAEGSFADIRSYVACPAGMDPCDPKTAPEGTIYTYVHVVYPGEDNEDDTGSGEGNDSSDVEQATSFRMLRPAHGFTGSVGYSKAEALAAIGEKADIVVTCLDGAIIWSVNPGDAGDQWEQAEPMTFYWQSTLPPSGPAPAYSIKANYTEAAGSGPYPAAKDGATNACL</sequence>
<evidence type="ECO:0000313" key="3">
    <source>
        <dbReference type="EMBL" id="MXO90170.1"/>
    </source>
</evidence>
<feature type="signal peptide" evidence="2">
    <location>
        <begin position="1"/>
        <end position="22"/>
    </location>
</feature>
<name>A0A844ZSS2_9SPHN</name>
<organism evidence="3 4">
    <name type="scientific">Pontixanthobacter aquaemixtae</name>
    <dbReference type="NCBI Taxonomy" id="1958940"/>
    <lineage>
        <taxon>Bacteria</taxon>
        <taxon>Pseudomonadati</taxon>
        <taxon>Pseudomonadota</taxon>
        <taxon>Alphaproteobacteria</taxon>
        <taxon>Sphingomonadales</taxon>
        <taxon>Erythrobacteraceae</taxon>
        <taxon>Pontixanthobacter</taxon>
    </lineage>
</organism>
<feature type="chain" id="PRO_5032327504" description="Lipoprotein" evidence="2">
    <location>
        <begin position="23"/>
        <end position="246"/>
    </location>
</feature>
<comment type="caution">
    <text evidence="3">The sequence shown here is derived from an EMBL/GenBank/DDBJ whole genome shotgun (WGS) entry which is preliminary data.</text>
</comment>
<evidence type="ECO:0000313" key="4">
    <source>
        <dbReference type="Proteomes" id="UP000442714"/>
    </source>
</evidence>
<gene>
    <name evidence="3" type="ORF">GRI41_05010</name>
</gene>
<feature type="region of interest" description="Disordered" evidence="1">
    <location>
        <begin position="120"/>
        <end position="139"/>
    </location>
</feature>
<proteinExistence type="predicted"/>
<dbReference type="AlphaFoldDB" id="A0A844ZSS2"/>
<keyword evidence="2" id="KW-0732">Signal</keyword>
<dbReference type="RefSeq" id="WP_160603648.1">
    <property type="nucleotide sequence ID" value="NZ_WTYX01000001.1"/>
</dbReference>
<dbReference type="EMBL" id="WTYX01000001">
    <property type="protein sequence ID" value="MXO90170.1"/>
    <property type="molecule type" value="Genomic_DNA"/>
</dbReference>
<keyword evidence="4" id="KW-1185">Reference proteome</keyword>
<reference evidence="3 4" key="1">
    <citation type="submission" date="2019-12" db="EMBL/GenBank/DDBJ databases">
        <title>Genomic-based taxomic classification of the family Erythrobacteraceae.</title>
        <authorList>
            <person name="Xu L."/>
        </authorList>
    </citation>
    <scope>NUCLEOTIDE SEQUENCE [LARGE SCALE GENOMIC DNA]</scope>
    <source>
        <strain evidence="3 4">KCTC 52763</strain>
    </source>
</reference>
<evidence type="ECO:0000256" key="1">
    <source>
        <dbReference type="SAM" id="MobiDB-lite"/>
    </source>
</evidence>